<gene>
    <name evidence="2" type="ORF">JQS43_06660</name>
</gene>
<proteinExistence type="predicted"/>
<dbReference type="RefSeq" id="WP_239678196.1">
    <property type="nucleotide sequence ID" value="NZ_CP070499.1"/>
</dbReference>
<dbReference type="PANTHER" id="PTHR35400:SF3">
    <property type="entry name" value="SLL1072 PROTEIN"/>
    <property type="match status" value="1"/>
</dbReference>
<evidence type="ECO:0000259" key="1">
    <source>
        <dbReference type="Pfam" id="PF05685"/>
    </source>
</evidence>
<dbReference type="InterPro" id="IPR012296">
    <property type="entry name" value="Nuclease_put_TT1808"/>
</dbReference>
<protein>
    <submittedName>
        <fullName evidence="2">Uma2 family endonuclease</fullName>
    </submittedName>
</protein>
<dbReference type="GO" id="GO:0004519">
    <property type="term" value="F:endonuclease activity"/>
    <property type="evidence" value="ECO:0007669"/>
    <property type="project" value="UniProtKB-KW"/>
</dbReference>
<dbReference type="InterPro" id="IPR011335">
    <property type="entry name" value="Restrct_endonuc-II-like"/>
</dbReference>
<keyword evidence="2" id="KW-0540">Nuclease</keyword>
<dbReference type="AlphaFoldDB" id="A0A895YKH0"/>
<dbReference type="SUPFAM" id="SSF52980">
    <property type="entry name" value="Restriction endonuclease-like"/>
    <property type="match status" value="1"/>
</dbReference>
<dbReference type="PANTHER" id="PTHR35400">
    <property type="entry name" value="SLR1083 PROTEIN"/>
    <property type="match status" value="1"/>
</dbReference>
<dbReference type="Pfam" id="PF05685">
    <property type="entry name" value="Uma2"/>
    <property type="match status" value="1"/>
</dbReference>
<name>A0A895YKH0_9ACTN</name>
<dbReference type="InterPro" id="IPR008538">
    <property type="entry name" value="Uma2"/>
</dbReference>
<dbReference type="Proteomes" id="UP000662857">
    <property type="component" value="Chromosome"/>
</dbReference>
<dbReference type="KEGG" id="nhy:JQS43_06660"/>
<dbReference type="EMBL" id="CP070499">
    <property type="protein sequence ID" value="QSB15999.1"/>
    <property type="molecule type" value="Genomic_DNA"/>
</dbReference>
<sequence>MPQHTTLSRQPLYPWPAPGGRFTVDDLADLPHDGHRCEIIEGGLRVAPPVEISHHVIADQVAMRLAAAAPAGWYPVREAGLGIGDSAVVPDVTVLRPGAPLTSVWADPSDVALVVEVEAAGSRRLDRFTKPALYAEAGIESYWRIEPTQAGPVTHLYTQASGGHYRQHRSINPGETAVVELPFQLQLAPASWLD</sequence>
<keyword evidence="2" id="KW-0378">Hydrolase</keyword>
<keyword evidence="3" id="KW-1185">Reference proteome</keyword>
<keyword evidence="2" id="KW-0255">Endonuclease</keyword>
<dbReference type="CDD" id="cd06260">
    <property type="entry name" value="DUF820-like"/>
    <property type="match status" value="1"/>
</dbReference>
<organism evidence="2 3">
    <name type="scientific">Natronosporangium hydrolyticum</name>
    <dbReference type="NCBI Taxonomy" id="2811111"/>
    <lineage>
        <taxon>Bacteria</taxon>
        <taxon>Bacillati</taxon>
        <taxon>Actinomycetota</taxon>
        <taxon>Actinomycetes</taxon>
        <taxon>Micromonosporales</taxon>
        <taxon>Micromonosporaceae</taxon>
        <taxon>Natronosporangium</taxon>
    </lineage>
</organism>
<evidence type="ECO:0000313" key="3">
    <source>
        <dbReference type="Proteomes" id="UP000662857"/>
    </source>
</evidence>
<evidence type="ECO:0000313" key="2">
    <source>
        <dbReference type="EMBL" id="QSB15999.1"/>
    </source>
</evidence>
<feature type="domain" description="Putative restriction endonuclease" evidence="1">
    <location>
        <begin position="25"/>
        <end position="188"/>
    </location>
</feature>
<accession>A0A895YKH0</accession>
<reference evidence="2" key="1">
    <citation type="submission" date="2021-02" db="EMBL/GenBank/DDBJ databases">
        <title>Natrosporangium hydrolyticum gen. nov., sp. nov, a haloalkaliphilic actinobacterium from a soda solonchak soil.</title>
        <authorList>
            <person name="Sorokin D.Y."/>
            <person name="Khijniak T.V."/>
            <person name="Zakharycheva A.P."/>
            <person name="Boueva O.V."/>
            <person name="Ariskina E.V."/>
            <person name="Hahnke R.L."/>
            <person name="Bunk B."/>
            <person name="Sproer C."/>
            <person name="Schumann P."/>
            <person name="Evtushenko L.I."/>
            <person name="Kublanov I.V."/>
        </authorList>
    </citation>
    <scope>NUCLEOTIDE SEQUENCE</scope>
    <source>
        <strain evidence="2">DSM 106523</strain>
    </source>
</reference>
<dbReference type="Gene3D" id="3.90.1570.10">
    <property type="entry name" value="tt1808, chain A"/>
    <property type="match status" value="1"/>
</dbReference>